<comment type="caution">
    <text evidence="2">The sequence shown here is derived from an EMBL/GenBank/DDBJ whole genome shotgun (WGS) entry which is preliminary data.</text>
</comment>
<dbReference type="Proteomes" id="UP000433737">
    <property type="component" value="Unassembled WGS sequence"/>
</dbReference>
<organism evidence="2 3">
    <name type="scientific">Pantoea brenneri</name>
    <dbReference type="NCBI Taxonomy" id="472694"/>
    <lineage>
        <taxon>Bacteria</taxon>
        <taxon>Pseudomonadati</taxon>
        <taxon>Pseudomonadota</taxon>
        <taxon>Gammaproteobacteria</taxon>
        <taxon>Enterobacterales</taxon>
        <taxon>Erwiniaceae</taxon>
        <taxon>Pantoea</taxon>
    </lineage>
</organism>
<accession>A0AAX3J5R0</accession>
<feature type="region of interest" description="Disordered" evidence="1">
    <location>
        <begin position="13"/>
        <end position="66"/>
    </location>
</feature>
<dbReference type="EMBL" id="CABWMH010000010">
    <property type="protein sequence ID" value="VXB83459.1"/>
    <property type="molecule type" value="Genomic_DNA"/>
</dbReference>
<evidence type="ECO:0000313" key="2">
    <source>
        <dbReference type="EMBL" id="VXB83459.1"/>
    </source>
</evidence>
<proteinExistence type="predicted"/>
<dbReference type="AlphaFoldDB" id="A0AAX3J5R0"/>
<sequence>MSSGTWVRTFSPIRRLSGGGSGYSVANAGAESPKQVSSNAPAKRKAGFMQFSRQIKKQTPDGVCRV</sequence>
<reference evidence="2 3" key="1">
    <citation type="submission" date="2019-10" db="EMBL/GenBank/DDBJ databases">
        <authorList>
            <person name="Karimi E."/>
        </authorList>
    </citation>
    <scope>NUCLEOTIDE SEQUENCE [LARGE SCALE GENOMIC DNA]</scope>
    <source>
        <strain evidence="2">Pantoea sp. 111</strain>
    </source>
</reference>
<evidence type="ECO:0000313" key="3">
    <source>
        <dbReference type="Proteomes" id="UP000433737"/>
    </source>
</evidence>
<name>A0AAX3J5R0_9GAMM</name>
<gene>
    <name evidence="2" type="ORF">PANT111_180034</name>
</gene>
<evidence type="ECO:0000256" key="1">
    <source>
        <dbReference type="SAM" id="MobiDB-lite"/>
    </source>
</evidence>
<protein>
    <submittedName>
        <fullName evidence="2">Uncharacterized protein</fullName>
    </submittedName>
</protein>